<sequence length="81" mass="8844">MHFPSILAILATLSLGVDAAYHCRCRITSKTSECCTSLNYNNVKLGDGQQYCYVNNLAGPLPKDFSMKTCCGGDQAFEKCI</sequence>
<dbReference type="Proteomes" id="UP000805649">
    <property type="component" value="Unassembled WGS sequence"/>
</dbReference>
<evidence type="ECO:0000313" key="2">
    <source>
        <dbReference type="Proteomes" id="UP000805649"/>
    </source>
</evidence>
<evidence type="ECO:0000313" key="1">
    <source>
        <dbReference type="EMBL" id="KAL0935607.1"/>
    </source>
</evidence>
<reference evidence="1 2" key="1">
    <citation type="journal article" date="2020" name="Phytopathology">
        <title>Genome Sequence Resources of Colletotrichum truncatum, C. plurivorum, C. musicola, and C. sojae: Four Species Pathogenic to Soybean (Glycine max).</title>
        <authorList>
            <person name="Rogerio F."/>
            <person name="Boufleur T.R."/>
            <person name="Ciampi-Guillardi M."/>
            <person name="Sukno S.A."/>
            <person name="Thon M.R."/>
            <person name="Massola Junior N.S."/>
            <person name="Baroncelli R."/>
        </authorList>
    </citation>
    <scope>NUCLEOTIDE SEQUENCE [LARGE SCALE GENOMIC DNA]</scope>
    <source>
        <strain evidence="1 2">CMES1059</strain>
    </source>
</reference>
<proteinExistence type="predicted"/>
<name>A0ACC3YUR1_COLTU</name>
<keyword evidence="2" id="KW-1185">Reference proteome</keyword>
<protein>
    <submittedName>
        <fullName evidence="1">Uncharacterized protein</fullName>
    </submittedName>
</protein>
<dbReference type="EMBL" id="VUJX02000006">
    <property type="protein sequence ID" value="KAL0935607.1"/>
    <property type="molecule type" value="Genomic_DNA"/>
</dbReference>
<gene>
    <name evidence="1" type="ORF">CTRU02_210198</name>
</gene>
<organism evidence="1 2">
    <name type="scientific">Colletotrichum truncatum</name>
    <name type="common">Anthracnose fungus</name>
    <name type="synonym">Colletotrichum capsici</name>
    <dbReference type="NCBI Taxonomy" id="5467"/>
    <lineage>
        <taxon>Eukaryota</taxon>
        <taxon>Fungi</taxon>
        <taxon>Dikarya</taxon>
        <taxon>Ascomycota</taxon>
        <taxon>Pezizomycotina</taxon>
        <taxon>Sordariomycetes</taxon>
        <taxon>Hypocreomycetidae</taxon>
        <taxon>Glomerellales</taxon>
        <taxon>Glomerellaceae</taxon>
        <taxon>Colletotrichum</taxon>
        <taxon>Colletotrichum truncatum species complex</taxon>
    </lineage>
</organism>
<accession>A0ACC3YUR1</accession>
<comment type="caution">
    <text evidence="1">The sequence shown here is derived from an EMBL/GenBank/DDBJ whole genome shotgun (WGS) entry which is preliminary data.</text>
</comment>